<gene>
    <name evidence="1" type="ORF">HJG59_001076</name>
</gene>
<organism evidence="1 2">
    <name type="scientific">Molossus molossus</name>
    <name type="common">Pallas' mastiff bat</name>
    <name type="synonym">Vespertilio molossus</name>
    <dbReference type="NCBI Taxonomy" id="27622"/>
    <lineage>
        <taxon>Eukaryota</taxon>
        <taxon>Metazoa</taxon>
        <taxon>Chordata</taxon>
        <taxon>Craniata</taxon>
        <taxon>Vertebrata</taxon>
        <taxon>Euteleostomi</taxon>
        <taxon>Mammalia</taxon>
        <taxon>Eutheria</taxon>
        <taxon>Laurasiatheria</taxon>
        <taxon>Chiroptera</taxon>
        <taxon>Yangochiroptera</taxon>
        <taxon>Molossidae</taxon>
        <taxon>Molossus</taxon>
    </lineage>
</organism>
<evidence type="ECO:0000313" key="2">
    <source>
        <dbReference type="Proteomes" id="UP000550707"/>
    </source>
</evidence>
<keyword evidence="2" id="KW-1185">Reference proteome</keyword>
<dbReference type="AlphaFoldDB" id="A0A7J8CW92"/>
<dbReference type="InParanoid" id="A0A7J8CW92"/>
<dbReference type="InterPro" id="IPR036770">
    <property type="entry name" value="Ankyrin_rpt-contain_sf"/>
</dbReference>
<dbReference type="SUPFAM" id="SSF48403">
    <property type="entry name" value="Ankyrin repeat"/>
    <property type="match status" value="1"/>
</dbReference>
<name>A0A7J8CW92_MOLMO</name>
<dbReference type="Proteomes" id="UP000550707">
    <property type="component" value="Unassembled WGS sequence"/>
</dbReference>
<evidence type="ECO:0000313" key="1">
    <source>
        <dbReference type="EMBL" id="KAF6414989.1"/>
    </source>
</evidence>
<dbReference type="Gene3D" id="1.25.40.20">
    <property type="entry name" value="Ankyrin repeat-containing domain"/>
    <property type="match status" value="1"/>
</dbReference>
<proteinExistence type="predicted"/>
<dbReference type="EMBL" id="JACASF010000019">
    <property type="protein sequence ID" value="KAF6414989.1"/>
    <property type="molecule type" value="Genomic_DNA"/>
</dbReference>
<accession>A0A7J8CW92</accession>
<reference evidence="1 2" key="1">
    <citation type="journal article" date="2020" name="Nature">
        <title>Six reference-quality genomes reveal evolution of bat adaptations.</title>
        <authorList>
            <person name="Jebb D."/>
            <person name="Huang Z."/>
            <person name="Pippel M."/>
            <person name="Hughes G.M."/>
            <person name="Lavrichenko K."/>
            <person name="Devanna P."/>
            <person name="Winkler S."/>
            <person name="Jermiin L.S."/>
            <person name="Skirmuntt E.C."/>
            <person name="Katzourakis A."/>
            <person name="Burkitt-Gray L."/>
            <person name="Ray D.A."/>
            <person name="Sullivan K.A.M."/>
            <person name="Roscito J.G."/>
            <person name="Kirilenko B.M."/>
            <person name="Davalos L.M."/>
            <person name="Corthals A.P."/>
            <person name="Power M.L."/>
            <person name="Jones G."/>
            <person name="Ransome R.D."/>
            <person name="Dechmann D.K.N."/>
            <person name="Locatelli A.G."/>
            <person name="Puechmaille S.J."/>
            <person name="Fedrigo O."/>
            <person name="Jarvis E.D."/>
            <person name="Hiller M."/>
            <person name="Vernes S.C."/>
            <person name="Myers E.W."/>
            <person name="Teeling E.C."/>
        </authorList>
    </citation>
    <scope>NUCLEOTIDE SEQUENCE [LARGE SCALE GENOMIC DNA]</scope>
    <source>
        <strain evidence="1">MMolMol1</strain>
        <tissue evidence="1">Muscle</tissue>
    </source>
</reference>
<protein>
    <submittedName>
        <fullName evidence="1">Ankyrin repeat and SOCS box containing 16</fullName>
    </submittedName>
</protein>
<comment type="caution">
    <text evidence="1">The sequence shown here is derived from an EMBL/GenBank/DDBJ whole genome shotgun (WGS) entry which is preliminary data.</text>
</comment>
<sequence length="148" mass="15837">MIVETVSNQLAWSPEQGFWVLTPKSKQTVPFTIAVAQGYTNCASHLIWQRAQLGAWVGGPGSLAPSLTVRLLLTFSAKIRQDAARDRSYHERGCEGQQGDTLHVVAARGLEEHVALYLERGTNVSLCTSRGETALNAACLGAEGLGSG</sequence>